<dbReference type="Gene3D" id="1.10.260.40">
    <property type="entry name" value="lambda repressor-like DNA-binding domains"/>
    <property type="match status" value="1"/>
</dbReference>
<dbReference type="InterPro" id="IPR046335">
    <property type="entry name" value="LacI/GalR-like_sensor"/>
</dbReference>
<dbReference type="OrthoDB" id="252678at2"/>
<dbReference type="SMART" id="SM00354">
    <property type="entry name" value="HTH_LACI"/>
    <property type="match status" value="1"/>
</dbReference>
<dbReference type="Gene3D" id="3.40.50.2300">
    <property type="match status" value="2"/>
</dbReference>
<dbReference type="SUPFAM" id="SSF53822">
    <property type="entry name" value="Periplasmic binding protein-like I"/>
    <property type="match status" value="1"/>
</dbReference>
<dbReference type="PANTHER" id="PTHR30146">
    <property type="entry name" value="LACI-RELATED TRANSCRIPTIONAL REPRESSOR"/>
    <property type="match status" value="1"/>
</dbReference>
<dbReference type="STRING" id="860235.AOZ06_31590"/>
<dbReference type="Proteomes" id="UP000063699">
    <property type="component" value="Chromosome"/>
</dbReference>
<keyword evidence="6" id="KW-1185">Reference proteome</keyword>
<name>A0A0N9I869_9PSEU</name>
<sequence length="351" mass="37457">MHVSSAESREWTVTERRQAVTLRQVAAQAGVSRQTVSNVLNAPERVEETTLRKVQAAIESLGYQPNRTARSLATRQAGLIGYCLARHPGRSLFMDPFLHTLTEAIERTGRRMLVFTAPDGANGLATYADLIAQRAVDGFILSDTVGDDPRHAWLAGRGIPFASFGRTWPAQGEQPGPWVDVDGAGACAEMVGRLHAAGHDQIAFVGWCDPVPMGAAHDRRRGWQEECRRLGLSEQSACADSDSMQAAARATAVLLDEANPPTAIVAASDLLAVGVLTEVRRRKLRPGHDIWVTGFDDSVLAGSVDGGLTTVSQPTAGITSALVRLLDTGAERSGGVLLRGRIVARGSAPID</sequence>
<dbReference type="KEGG" id="kphy:AOZ06_31590"/>
<dbReference type="SUPFAM" id="SSF47413">
    <property type="entry name" value="lambda repressor-like DNA-binding domains"/>
    <property type="match status" value="1"/>
</dbReference>
<proteinExistence type="predicted"/>
<dbReference type="InterPro" id="IPR000843">
    <property type="entry name" value="HTH_LacI"/>
</dbReference>
<dbReference type="EMBL" id="CP012752">
    <property type="protein sequence ID" value="ALG10827.1"/>
    <property type="molecule type" value="Genomic_DNA"/>
</dbReference>
<feature type="domain" description="HTH lacI-type" evidence="4">
    <location>
        <begin position="20"/>
        <end position="74"/>
    </location>
</feature>
<dbReference type="PROSITE" id="PS50932">
    <property type="entry name" value="HTH_LACI_2"/>
    <property type="match status" value="1"/>
</dbReference>
<evidence type="ECO:0000313" key="6">
    <source>
        <dbReference type="Proteomes" id="UP000063699"/>
    </source>
</evidence>
<accession>A0A0N9I869</accession>
<keyword evidence="2" id="KW-0238">DNA-binding</keyword>
<dbReference type="GO" id="GO:0003700">
    <property type="term" value="F:DNA-binding transcription factor activity"/>
    <property type="evidence" value="ECO:0007669"/>
    <property type="project" value="TreeGrafter"/>
</dbReference>
<dbReference type="Pfam" id="PF00356">
    <property type="entry name" value="LacI"/>
    <property type="match status" value="1"/>
</dbReference>
<dbReference type="Pfam" id="PF13377">
    <property type="entry name" value="Peripla_BP_3"/>
    <property type="match status" value="1"/>
</dbReference>
<evidence type="ECO:0000313" key="5">
    <source>
        <dbReference type="EMBL" id="ALG10827.1"/>
    </source>
</evidence>
<dbReference type="CDD" id="cd01392">
    <property type="entry name" value="HTH_LacI"/>
    <property type="match status" value="1"/>
</dbReference>
<dbReference type="GO" id="GO:0000976">
    <property type="term" value="F:transcription cis-regulatory region binding"/>
    <property type="evidence" value="ECO:0007669"/>
    <property type="project" value="TreeGrafter"/>
</dbReference>
<gene>
    <name evidence="5" type="ORF">AOZ06_31590</name>
</gene>
<evidence type="ECO:0000259" key="4">
    <source>
        <dbReference type="PROSITE" id="PS50932"/>
    </source>
</evidence>
<protein>
    <recommendedName>
        <fullName evidence="4">HTH lacI-type domain-containing protein</fullName>
    </recommendedName>
</protein>
<evidence type="ECO:0000256" key="1">
    <source>
        <dbReference type="ARBA" id="ARBA00023015"/>
    </source>
</evidence>
<organism evidence="5 6">
    <name type="scientific">Kibdelosporangium phytohabitans</name>
    <dbReference type="NCBI Taxonomy" id="860235"/>
    <lineage>
        <taxon>Bacteria</taxon>
        <taxon>Bacillati</taxon>
        <taxon>Actinomycetota</taxon>
        <taxon>Actinomycetes</taxon>
        <taxon>Pseudonocardiales</taxon>
        <taxon>Pseudonocardiaceae</taxon>
        <taxon>Kibdelosporangium</taxon>
    </lineage>
</organism>
<dbReference type="InterPro" id="IPR010982">
    <property type="entry name" value="Lambda_DNA-bd_dom_sf"/>
</dbReference>
<reference evidence="5 6" key="1">
    <citation type="submission" date="2015-07" db="EMBL/GenBank/DDBJ databases">
        <title>Genome sequencing of Kibdelosporangium phytohabitans.</title>
        <authorList>
            <person name="Qin S."/>
            <person name="Xing K."/>
        </authorList>
    </citation>
    <scope>NUCLEOTIDE SEQUENCE [LARGE SCALE GENOMIC DNA]</scope>
    <source>
        <strain evidence="5 6">KLBMP1111</strain>
    </source>
</reference>
<dbReference type="PANTHER" id="PTHR30146:SF109">
    <property type="entry name" value="HTH-TYPE TRANSCRIPTIONAL REGULATOR GALS"/>
    <property type="match status" value="1"/>
</dbReference>
<evidence type="ECO:0000256" key="3">
    <source>
        <dbReference type="ARBA" id="ARBA00023163"/>
    </source>
</evidence>
<dbReference type="AlphaFoldDB" id="A0A0N9I869"/>
<keyword evidence="3" id="KW-0804">Transcription</keyword>
<evidence type="ECO:0000256" key="2">
    <source>
        <dbReference type="ARBA" id="ARBA00023125"/>
    </source>
</evidence>
<keyword evidence="1" id="KW-0805">Transcription regulation</keyword>
<dbReference type="InterPro" id="IPR028082">
    <property type="entry name" value="Peripla_BP_I"/>
</dbReference>